<keyword evidence="3" id="KW-1185">Reference proteome</keyword>
<dbReference type="EMBL" id="JAOPKC010000040">
    <property type="protein sequence ID" value="MCU4719683.1"/>
    <property type="molecule type" value="Genomic_DNA"/>
</dbReference>
<dbReference type="RefSeq" id="WP_315910429.1">
    <property type="nucleotide sequence ID" value="NZ_JAOPKC010000040.1"/>
</dbReference>
<sequence length="231" mass="24586">MQEISTDGDTVVTLVEVLGEKFLFREAATYRNTDYVSALSGDKTYEATESGHPVEFGKIDSSVSASSLDSGGTIRAQQVDFTPENFIEDYDVDVKQICNGCCNDVLWNSHYALEFHFQGVGAFSSIGVAALAGCVCYAAGAAGSIPTGGLSGLCASGICSGLTTAIDQLIDVEMIPNSVEMSMAFWDRDESNFWGWNTSPTIAVGLAPDWGVGHDEMGEIGECDVNMHLGF</sequence>
<evidence type="ECO:0000313" key="2">
    <source>
        <dbReference type="EMBL" id="MCU4728611.1"/>
    </source>
</evidence>
<accession>A0AAE3LG45</accession>
<dbReference type="Proteomes" id="UP001208186">
    <property type="component" value="Unassembled WGS sequence"/>
</dbReference>
<evidence type="ECO:0000313" key="3">
    <source>
        <dbReference type="Proteomes" id="UP001208186"/>
    </source>
</evidence>
<reference evidence="2" key="1">
    <citation type="submission" date="2023-02" db="EMBL/GenBank/DDBJ databases">
        <title>Enrichment on poylsaccharides allowed isolation of novel metabolic and taxonomic groups of Haloarchaea.</title>
        <authorList>
            <person name="Sorokin D.Y."/>
            <person name="Elcheninov A.G."/>
            <person name="Khizhniak T.V."/>
            <person name="Kolganova T.V."/>
            <person name="Kublanov I.V."/>
        </authorList>
    </citation>
    <scope>NUCLEOTIDE SEQUENCE</scope>
    <source>
        <strain evidence="1 3">HArc-curdl5-1</strain>
        <strain evidence="2">HArc-curdl7</strain>
    </source>
</reference>
<organism evidence="2 4">
    <name type="scientific">Halapricum hydrolyticum</name>
    <dbReference type="NCBI Taxonomy" id="2979991"/>
    <lineage>
        <taxon>Archaea</taxon>
        <taxon>Methanobacteriati</taxon>
        <taxon>Methanobacteriota</taxon>
        <taxon>Stenosarchaea group</taxon>
        <taxon>Halobacteria</taxon>
        <taxon>Halobacteriales</taxon>
        <taxon>Haloarculaceae</taxon>
        <taxon>Halapricum</taxon>
    </lineage>
</organism>
<evidence type="ECO:0000313" key="1">
    <source>
        <dbReference type="EMBL" id="MCU4719683.1"/>
    </source>
</evidence>
<protein>
    <submittedName>
        <fullName evidence="2">Uncharacterized protein</fullName>
    </submittedName>
</protein>
<proteinExistence type="predicted"/>
<dbReference type="Proteomes" id="UP001209746">
    <property type="component" value="Unassembled WGS sequence"/>
</dbReference>
<dbReference type="AlphaFoldDB" id="A0AAE3LG45"/>
<dbReference type="EMBL" id="JAOPKD010000036">
    <property type="protein sequence ID" value="MCU4728611.1"/>
    <property type="molecule type" value="Genomic_DNA"/>
</dbReference>
<evidence type="ECO:0000313" key="4">
    <source>
        <dbReference type="Proteomes" id="UP001209746"/>
    </source>
</evidence>
<name>A0AAE3LG45_9EURY</name>
<comment type="caution">
    <text evidence="2">The sequence shown here is derived from an EMBL/GenBank/DDBJ whole genome shotgun (WGS) entry which is preliminary data.</text>
</comment>
<gene>
    <name evidence="2" type="ORF">OB914_16815</name>
    <name evidence="1" type="ORF">OB916_16715</name>
</gene>